<dbReference type="PANTHER" id="PTHR11139">
    <property type="entry name" value="ATAXIA TELANGIECTASIA MUTATED ATM -RELATED"/>
    <property type="match status" value="1"/>
</dbReference>
<proteinExistence type="predicted"/>
<dbReference type="InterPro" id="IPR050517">
    <property type="entry name" value="DDR_Repair_Kinase"/>
</dbReference>
<reference evidence="2 3" key="1">
    <citation type="journal article" date="2018" name="PLoS Genet.">
        <title>Population sequencing reveals clonal diversity and ancestral inbreeding in the grapevine cultivar Chardonnay.</title>
        <authorList>
            <person name="Roach M.J."/>
            <person name="Johnson D.L."/>
            <person name="Bohlmann J."/>
            <person name="van Vuuren H.J."/>
            <person name="Jones S.J."/>
            <person name="Pretorius I.S."/>
            <person name="Schmidt S.A."/>
            <person name="Borneman A.R."/>
        </authorList>
    </citation>
    <scope>NUCLEOTIDE SEQUENCE [LARGE SCALE GENOMIC DNA]</scope>
    <source>
        <strain evidence="3">cv. Chardonnay</strain>
        <tissue evidence="2">Leaf</tissue>
    </source>
</reference>
<keyword evidence="2" id="KW-0418">Kinase</keyword>
<dbReference type="EMBL" id="QGNW01001253">
    <property type="protein sequence ID" value="RVW48470.1"/>
    <property type="molecule type" value="Genomic_DNA"/>
</dbReference>
<dbReference type="Proteomes" id="UP000288805">
    <property type="component" value="Unassembled WGS sequence"/>
</dbReference>
<keyword evidence="2" id="KW-0808">Transferase</keyword>
<comment type="caution">
    <text evidence="2">The sequence shown here is derived from an EMBL/GenBank/DDBJ whole genome shotgun (WGS) entry which is preliminary data.</text>
</comment>
<dbReference type="GO" id="GO:0016301">
    <property type="term" value="F:kinase activity"/>
    <property type="evidence" value="ECO:0007669"/>
    <property type="project" value="UniProtKB-KW"/>
</dbReference>
<organism evidence="2 3">
    <name type="scientific">Vitis vinifera</name>
    <name type="common">Grape</name>
    <dbReference type="NCBI Taxonomy" id="29760"/>
    <lineage>
        <taxon>Eukaryota</taxon>
        <taxon>Viridiplantae</taxon>
        <taxon>Streptophyta</taxon>
        <taxon>Embryophyta</taxon>
        <taxon>Tracheophyta</taxon>
        <taxon>Spermatophyta</taxon>
        <taxon>Magnoliopsida</taxon>
        <taxon>eudicotyledons</taxon>
        <taxon>Gunneridae</taxon>
        <taxon>Pentapetalae</taxon>
        <taxon>rosids</taxon>
        <taxon>Vitales</taxon>
        <taxon>Vitaceae</taxon>
        <taxon>Viteae</taxon>
        <taxon>Vitis</taxon>
    </lineage>
</organism>
<keyword evidence="1" id="KW-0677">Repeat</keyword>
<sequence length="1203" mass="133777">MMMQGLHHQQQQLAALIAVALPKDDAASSSSSSPSPSEDDVSSRLAAITHSTVAFSTSNSVLVTHSASFLSQGFSQLLSDKSYSVRQAAATAYGALCSVMCSISLASNGRQNHVLLSSLVDRFISWALPLLSNGNAGDGTTELALEGLREFLNIGDVGGIERYALPILKACQELLEDERTSLNLLHQLLGVLTLISLKFVRCFQPHFVDIVDLLLGWALVPDLADTDRCVIMDSFLQFQKHWVGNLQFSLGLLSKFLGDMDVLLQDGSPGTPKQFRRLLALLSCFSTVLQSTASGMLEMNLLEQISEPLTTMLPQLLWCLSMVGRKFGWSKWIGDSWKCLTLLAEILCERFSTFYPMAVDTLFQSLELDNITHLVGSGKITSFQVHGVLKTNLQLLSLQKLGLLPSSVQKILQFDLPISQMRLHPNHLVTGSSAATYIFLLQHGNNEVVEKAVTSLTEELELLKGMLGKMMGHGNEVHGIKSPNLYSKLELFALIKFDLKVLLSCVSLGGVSSLIGQPEIAALYLKRSEKLISFIIEKLNPFNVPILGCADLEVNVIRTLDQLTAVEFSSKCSLRKQISKNDSVDIATGEVLDRNDFRDGHSILVIEHLRKYSMLLVQALHVSTPLSVKVVALEWIQRFCEGVIATYENSNMKTIFLRHSSTLVFLGSWFFSVLEAALDREPKVRSHVALVLGLLLQARLIHPMHFYPMTEVVLEKLGDPDVDIKNAFVRLLTQVLPVTMYICGLLDCGTVTACSPRWKVPLSSWVQRLIHSRRISKDFVGQLEETGNFGVNGLWLDIKVDEDTLERICSVNNLAGAWWAIHEAARYCIATRLRTNLGGPPKLLQHWSSSCSFGQIRKSAKNGFLAYELRNLVLSTTKDKSRAQVAEFLHNIRGRFSGDILRVLRHMALALWLVYQAEGHLLLHALLRVLRLCSDWKSLESWLLELQNLRAKHAGKSYSGALTTAAAWAFLDLTPKSSSELTLDPKLALQRSEQMLLQAMLLQNEGKVDKVSQEIQKARMQADFNVSDASSLVEISLLRANAGLEESDLSSTVDDLVHVWWSLRKRRVSLFGHAAHGFIQYLSYSSVKLCDGQLAGSDCESLKQKTGSYTLRATLYVLHILLNYGLELKDTLEPALSTVPLLPWQEITPQLFARLSSHPEQVVRKQLEGLLMMLAKLSPWSIVYPTLVDVNAYEEEPSRSFSM</sequence>
<dbReference type="Pfam" id="PF02985">
    <property type="entry name" value="HEAT"/>
    <property type="match status" value="1"/>
</dbReference>
<dbReference type="InterPro" id="IPR016024">
    <property type="entry name" value="ARM-type_fold"/>
</dbReference>
<evidence type="ECO:0000313" key="2">
    <source>
        <dbReference type="EMBL" id="RVW48470.1"/>
    </source>
</evidence>
<dbReference type="PANTHER" id="PTHR11139:SF71">
    <property type="entry name" value="SERINE_THREONINE-PROTEIN KINASE SMG1"/>
    <property type="match status" value="1"/>
</dbReference>
<dbReference type="InterPro" id="IPR000357">
    <property type="entry name" value="HEAT"/>
</dbReference>
<protein>
    <submittedName>
        <fullName evidence="2">Serine/threonine-protein kinase SMG1</fullName>
    </submittedName>
</protein>
<evidence type="ECO:0000313" key="3">
    <source>
        <dbReference type="Proteomes" id="UP000288805"/>
    </source>
</evidence>
<evidence type="ECO:0000256" key="1">
    <source>
        <dbReference type="ARBA" id="ARBA00022737"/>
    </source>
</evidence>
<dbReference type="AlphaFoldDB" id="A0A438EL85"/>
<dbReference type="SUPFAM" id="SSF48371">
    <property type="entry name" value="ARM repeat"/>
    <property type="match status" value="1"/>
</dbReference>
<gene>
    <name evidence="2" type="primary">SMG1_0</name>
    <name evidence="2" type="ORF">CK203_088317</name>
</gene>
<accession>A0A438EL85</accession>
<name>A0A438EL85_VITVI</name>